<evidence type="ECO:0000259" key="7">
    <source>
        <dbReference type="Pfam" id="PF02771"/>
    </source>
</evidence>
<comment type="cofactor">
    <cofactor evidence="1">
        <name>FAD</name>
        <dbReference type="ChEBI" id="CHEBI:57692"/>
    </cofactor>
</comment>
<keyword evidence="4" id="KW-0274">FAD</keyword>
<evidence type="ECO:0000256" key="4">
    <source>
        <dbReference type="ARBA" id="ARBA00022827"/>
    </source>
</evidence>
<evidence type="ECO:0000256" key="3">
    <source>
        <dbReference type="ARBA" id="ARBA00022630"/>
    </source>
</evidence>
<dbReference type="GO" id="GO:0003995">
    <property type="term" value="F:acyl-CoA dehydrogenase activity"/>
    <property type="evidence" value="ECO:0007669"/>
    <property type="project" value="TreeGrafter"/>
</dbReference>
<dbReference type="PATRIC" id="fig|1292034.3.peg.1979"/>
<accession>R0D164</accession>
<dbReference type="InterPro" id="IPR009075">
    <property type="entry name" value="AcylCo_DH/oxidase_C"/>
</dbReference>
<dbReference type="SUPFAM" id="SSF47203">
    <property type="entry name" value="Acyl-CoA dehydrogenase C-terminal domain-like"/>
    <property type="match status" value="1"/>
</dbReference>
<evidence type="ECO:0000256" key="2">
    <source>
        <dbReference type="ARBA" id="ARBA00009347"/>
    </source>
</evidence>
<keyword evidence="9" id="KW-1185">Reference proteome</keyword>
<dbReference type="PANTHER" id="PTHR43884">
    <property type="entry name" value="ACYL-COA DEHYDROGENASE"/>
    <property type="match status" value="1"/>
</dbReference>
<dbReference type="Gene3D" id="1.10.540.10">
    <property type="entry name" value="Acyl-CoA dehydrogenase/oxidase, N-terminal domain"/>
    <property type="match status" value="1"/>
</dbReference>
<dbReference type="EMBL" id="APMP01000009">
    <property type="protein sequence ID" value="ENZ82180.1"/>
    <property type="molecule type" value="Genomic_DNA"/>
</dbReference>
<evidence type="ECO:0000256" key="5">
    <source>
        <dbReference type="ARBA" id="ARBA00023002"/>
    </source>
</evidence>
<evidence type="ECO:0000313" key="8">
    <source>
        <dbReference type="EMBL" id="ENZ82180.1"/>
    </source>
</evidence>
<dbReference type="InterPro" id="IPR009100">
    <property type="entry name" value="AcylCoA_DH/oxidase_NM_dom_sf"/>
</dbReference>
<protein>
    <submittedName>
        <fullName evidence="8">Acyl-CoA dehydrogenase</fullName>
    </submittedName>
</protein>
<evidence type="ECO:0000259" key="6">
    <source>
        <dbReference type="Pfam" id="PF00441"/>
    </source>
</evidence>
<dbReference type="SUPFAM" id="SSF56645">
    <property type="entry name" value="Acyl-CoA dehydrogenase NM domain-like"/>
    <property type="match status" value="1"/>
</dbReference>
<evidence type="ECO:0000313" key="9">
    <source>
        <dbReference type="Proteomes" id="UP000013063"/>
    </source>
</evidence>
<keyword evidence="3" id="KW-0285">Flavoprotein</keyword>
<feature type="domain" description="Acyl-CoA dehydrogenase/oxidase C-terminal" evidence="6">
    <location>
        <begin position="201"/>
        <end position="335"/>
    </location>
</feature>
<comment type="caution">
    <text evidence="8">The sequence shown here is derived from an EMBL/GenBank/DDBJ whole genome shotgun (WGS) entry which is preliminary data.</text>
</comment>
<dbReference type="InterPro" id="IPR037069">
    <property type="entry name" value="AcylCoA_DH/ox_N_sf"/>
</dbReference>
<reference evidence="8 9" key="1">
    <citation type="journal article" date="2013" name="Genome Announc.">
        <title>Draft Genome Sequence for Caulobacter sp. Strain OR37, a Bacterium Tolerant to Heavy Metals.</title>
        <authorList>
            <person name="Utturkar S.M."/>
            <person name="Bollmann A."/>
            <person name="Brzoska R.M."/>
            <person name="Klingeman D.M."/>
            <person name="Epstein S.E."/>
            <person name="Palumbo A.V."/>
            <person name="Brown S.D."/>
        </authorList>
    </citation>
    <scope>NUCLEOTIDE SEQUENCE [LARGE SCALE GENOMIC DNA]</scope>
    <source>
        <strain evidence="8 9">OR37</strain>
    </source>
</reference>
<dbReference type="Pfam" id="PF02771">
    <property type="entry name" value="Acyl-CoA_dh_N"/>
    <property type="match status" value="1"/>
</dbReference>
<comment type="similarity">
    <text evidence="2">Belongs to the acyl-CoA dehydrogenase family.</text>
</comment>
<dbReference type="PANTHER" id="PTHR43884:SF20">
    <property type="entry name" value="ACYL-COA DEHYDROGENASE FADE28"/>
    <property type="match status" value="1"/>
</dbReference>
<keyword evidence="5" id="KW-0560">Oxidoreductase</keyword>
<gene>
    <name evidence="8" type="ORF">OR37_01992</name>
</gene>
<proteinExistence type="inferred from homology"/>
<dbReference type="eggNOG" id="COG1960">
    <property type="taxonomic scope" value="Bacteria"/>
</dbReference>
<organism evidence="8 9">
    <name type="scientific">Caulobacter vibrioides OR37</name>
    <dbReference type="NCBI Taxonomy" id="1292034"/>
    <lineage>
        <taxon>Bacteria</taxon>
        <taxon>Pseudomonadati</taxon>
        <taxon>Pseudomonadota</taxon>
        <taxon>Alphaproteobacteria</taxon>
        <taxon>Caulobacterales</taxon>
        <taxon>Caulobacteraceae</taxon>
        <taxon>Caulobacter</taxon>
    </lineage>
</organism>
<dbReference type="InterPro" id="IPR036250">
    <property type="entry name" value="AcylCo_DH-like_C"/>
</dbReference>
<dbReference type="RefSeq" id="WP_004618817.1">
    <property type="nucleotide sequence ID" value="NZ_APMP01000009.1"/>
</dbReference>
<feature type="domain" description="Acyl-CoA dehydrogenase/oxidase N-terminal" evidence="7">
    <location>
        <begin position="9"/>
        <end position="90"/>
    </location>
</feature>
<sequence length="342" mass="35941">MVDLVVSVEQQQIIDSVADYLGSKLPVARLRPDAKSPSEMSLWSEMGALGWFMMALPESAGGVGLGEVEEALVFRQLGRHLLSPNVIASAIGARVAAARGQADLALAIAAGRTRVALANPIGPVAIGERVDGRFQAFDAEGADWLLVLDDAGSAALAPREAIRWRTLSSAIDGVTLHEAILAGARCPVGAPATFGGHVLLRLLAASMLAGLCEGARDLASEYAKVRQQFGQPIGAFQAIKHKCSDMALRADATGALVNFASITVAARRDDAEFQATAAKLLGGQYALLSGKEVIQVHGGIGFTVECDAHHFLKRAHLYDQIGGGVRRQQRLLLAQPAPEMAA</sequence>
<dbReference type="Proteomes" id="UP000013063">
    <property type="component" value="Unassembled WGS sequence"/>
</dbReference>
<dbReference type="GO" id="GO:0050660">
    <property type="term" value="F:flavin adenine dinucleotide binding"/>
    <property type="evidence" value="ECO:0007669"/>
    <property type="project" value="InterPro"/>
</dbReference>
<dbReference type="AlphaFoldDB" id="R0D164"/>
<dbReference type="Pfam" id="PF00441">
    <property type="entry name" value="Acyl-CoA_dh_1"/>
    <property type="match status" value="1"/>
</dbReference>
<dbReference type="Gene3D" id="1.20.140.10">
    <property type="entry name" value="Butyryl-CoA Dehydrogenase, subunit A, domain 3"/>
    <property type="match status" value="1"/>
</dbReference>
<evidence type="ECO:0000256" key="1">
    <source>
        <dbReference type="ARBA" id="ARBA00001974"/>
    </source>
</evidence>
<dbReference type="OrthoDB" id="9775090at2"/>
<name>R0D164_CAUVI</name>
<dbReference type="InterPro" id="IPR013786">
    <property type="entry name" value="AcylCoA_DH/ox_N"/>
</dbReference>
<dbReference type="STRING" id="1292034.OR37_01992"/>